<evidence type="ECO:0000259" key="2">
    <source>
        <dbReference type="Pfam" id="PF01683"/>
    </source>
</evidence>
<dbReference type="RefSeq" id="XP_022236608.1">
    <property type="nucleotide sequence ID" value="XM_022380900.1"/>
</dbReference>
<organism evidence="3 4">
    <name type="scientific">Limulus polyphemus</name>
    <name type="common">Atlantic horseshoe crab</name>
    <dbReference type="NCBI Taxonomy" id="6850"/>
    <lineage>
        <taxon>Eukaryota</taxon>
        <taxon>Metazoa</taxon>
        <taxon>Ecdysozoa</taxon>
        <taxon>Arthropoda</taxon>
        <taxon>Chelicerata</taxon>
        <taxon>Merostomata</taxon>
        <taxon>Xiphosura</taxon>
        <taxon>Limulidae</taxon>
        <taxon>Limulus</taxon>
    </lineage>
</organism>
<evidence type="ECO:0000313" key="4">
    <source>
        <dbReference type="RefSeq" id="XP_022236608.1"/>
    </source>
</evidence>
<evidence type="ECO:0000256" key="1">
    <source>
        <dbReference type="SAM" id="Phobius"/>
    </source>
</evidence>
<accession>A0ABM1RZ03</accession>
<keyword evidence="1" id="KW-1133">Transmembrane helix</keyword>
<gene>
    <name evidence="4" type="primary">LOC111084114</name>
</gene>
<dbReference type="GeneID" id="111084114"/>
<feature type="transmembrane region" description="Helical" evidence="1">
    <location>
        <begin position="160"/>
        <end position="182"/>
    </location>
</feature>
<dbReference type="PANTHER" id="PTHR39069">
    <property type="entry name" value="ECDYSONE-INDUCIBLE GENE E1, ISOFORM A"/>
    <property type="match status" value="1"/>
</dbReference>
<feature type="domain" description="EB" evidence="2">
    <location>
        <begin position="49"/>
        <end position="91"/>
    </location>
</feature>
<keyword evidence="1" id="KW-0472">Membrane</keyword>
<proteinExistence type="predicted"/>
<dbReference type="PANTHER" id="PTHR39069:SF8">
    <property type="entry name" value="FI17111P1"/>
    <property type="match status" value="1"/>
</dbReference>
<evidence type="ECO:0000313" key="3">
    <source>
        <dbReference type="Proteomes" id="UP000694941"/>
    </source>
</evidence>
<protein>
    <submittedName>
        <fullName evidence="4">Uncharacterized protein LOC111084114</fullName>
    </submittedName>
</protein>
<keyword evidence="1" id="KW-0812">Transmembrane</keyword>
<feature type="domain" description="EB" evidence="2">
    <location>
        <begin position="97"/>
        <end position="144"/>
    </location>
</feature>
<sequence>MLFCSEARHLDEPCVYHEQCQHTMEFAECARGSCKCQRGFVKVVFGFREACKRKVHWKDNCIVNAQCTSRGKGEVPLQCLRGVCDCPLGYVFLETWSNSGCFKEAYLGDRCKTDKQCLQPNSYCSLTSRICTCTHGFYYFGEVCKKRRNISTITNTDDSLYALAIAGGSVIGLAFLFAVGFMKM</sequence>
<feature type="domain" description="EB" evidence="2">
    <location>
        <begin position="4"/>
        <end position="43"/>
    </location>
</feature>
<reference evidence="4" key="1">
    <citation type="submission" date="2025-08" db="UniProtKB">
        <authorList>
            <consortium name="RefSeq"/>
        </authorList>
    </citation>
    <scope>IDENTIFICATION</scope>
    <source>
        <tissue evidence="4">Muscle</tissue>
    </source>
</reference>
<dbReference type="Proteomes" id="UP000694941">
    <property type="component" value="Unplaced"/>
</dbReference>
<dbReference type="InterPro" id="IPR006149">
    <property type="entry name" value="EB_dom"/>
</dbReference>
<name>A0ABM1RZ03_LIMPO</name>
<keyword evidence="3" id="KW-1185">Reference proteome</keyword>
<dbReference type="Pfam" id="PF01683">
    <property type="entry name" value="EB"/>
    <property type="match status" value="3"/>
</dbReference>